<dbReference type="InterPro" id="IPR011048">
    <property type="entry name" value="Haem_d1_sf"/>
</dbReference>
<keyword evidence="5" id="KW-0812">Transmembrane</keyword>
<dbReference type="InterPro" id="IPR011964">
    <property type="entry name" value="YVTN_b-propeller_repeat"/>
</dbReference>
<dbReference type="PROSITE" id="PS00107">
    <property type="entry name" value="PROTEIN_KINASE_ATP"/>
    <property type="match status" value="1"/>
</dbReference>
<dbReference type="InterPro" id="IPR017441">
    <property type="entry name" value="Protein_kinase_ATP_BS"/>
</dbReference>
<dbReference type="Gene3D" id="3.30.200.20">
    <property type="entry name" value="Phosphorylase Kinase, domain 1"/>
    <property type="match status" value="1"/>
</dbReference>
<dbReference type="InterPro" id="IPR008271">
    <property type="entry name" value="Ser/Thr_kinase_AS"/>
</dbReference>
<dbReference type="PROSITE" id="PS00108">
    <property type="entry name" value="PROTEIN_KINASE_ST"/>
    <property type="match status" value="1"/>
</dbReference>
<keyword evidence="7" id="KW-0418">Kinase</keyword>
<dbReference type="InterPro" id="IPR051200">
    <property type="entry name" value="Host-pathogen_enzymatic-act"/>
</dbReference>
<dbReference type="EMBL" id="JASVWF010000004">
    <property type="protein sequence ID" value="MDL5158362.1"/>
    <property type="molecule type" value="Genomic_DNA"/>
</dbReference>
<dbReference type="SUPFAM" id="SSF56112">
    <property type="entry name" value="Protein kinase-like (PK-like)"/>
    <property type="match status" value="1"/>
</dbReference>
<comment type="caution">
    <text evidence="7">The sequence shown here is derived from an EMBL/GenBank/DDBJ whole genome shotgun (WGS) entry which is preliminary data.</text>
</comment>
<dbReference type="SUPFAM" id="SSF50974">
    <property type="entry name" value="Nitrous oxide reductase, N-terminal domain"/>
    <property type="match status" value="1"/>
</dbReference>
<feature type="binding site" evidence="3">
    <location>
        <position position="36"/>
    </location>
    <ligand>
        <name>ATP</name>
        <dbReference type="ChEBI" id="CHEBI:30616"/>
    </ligand>
</feature>
<dbReference type="GO" id="GO:0016301">
    <property type="term" value="F:kinase activity"/>
    <property type="evidence" value="ECO:0007669"/>
    <property type="project" value="UniProtKB-KW"/>
</dbReference>
<dbReference type="InterPro" id="IPR000719">
    <property type="entry name" value="Prot_kinase_dom"/>
</dbReference>
<protein>
    <submittedName>
        <fullName evidence="7">Serine/threonine-protein kinase</fullName>
    </submittedName>
</protein>
<dbReference type="Gene3D" id="2.130.10.10">
    <property type="entry name" value="YVTN repeat-like/Quinoprotein amine dehydrogenase"/>
    <property type="match status" value="2"/>
</dbReference>
<gene>
    <name evidence="7" type="ORF">QRT03_20510</name>
</gene>
<evidence type="ECO:0000256" key="4">
    <source>
        <dbReference type="SAM" id="MobiDB-lite"/>
    </source>
</evidence>
<reference evidence="7 8" key="1">
    <citation type="submission" date="2023-06" db="EMBL/GenBank/DDBJ databases">
        <title>Actinomycetospora Odt1-22.</title>
        <authorList>
            <person name="Supong K."/>
        </authorList>
    </citation>
    <scope>NUCLEOTIDE SEQUENCE [LARGE SCALE GENOMIC DNA]</scope>
    <source>
        <strain evidence="7 8">Odt1-22</strain>
    </source>
</reference>
<keyword evidence="5" id="KW-1133">Transmembrane helix</keyword>
<dbReference type="SMART" id="SM00220">
    <property type="entry name" value="S_TKc"/>
    <property type="match status" value="1"/>
</dbReference>
<proteinExistence type="predicted"/>
<dbReference type="InterPro" id="IPR011009">
    <property type="entry name" value="Kinase-like_dom_sf"/>
</dbReference>
<dbReference type="RefSeq" id="WP_286054885.1">
    <property type="nucleotide sequence ID" value="NZ_JASVWF010000004.1"/>
</dbReference>
<dbReference type="Proteomes" id="UP001231924">
    <property type="component" value="Unassembled WGS sequence"/>
</dbReference>
<dbReference type="InterPro" id="IPR015943">
    <property type="entry name" value="WD40/YVTN_repeat-like_dom_sf"/>
</dbReference>
<feature type="transmembrane region" description="Helical" evidence="5">
    <location>
        <begin position="343"/>
        <end position="366"/>
    </location>
</feature>
<keyword evidence="2 3" id="KW-0067">ATP-binding</keyword>
<dbReference type="Pfam" id="PF00069">
    <property type="entry name" value="Pkinase"/>
    <property type="match status" value="1"/>
</dbReference>
<evidence type="ECO:0000313" key="7">
    <source>
        <dbReference type="EMBL" id="MDL5158362.1"/>
    </source>
</evidence>
<feature type="domain" description="Protein kinase" evidence="6">
    <location>
        <begin position="7"/>
        <end position="268"/>
    </location>
</feature>
<feature type="region of interest" description="Disordered" evidence="4">
    <location>
        <begin position="270"/>
        <end position="338"/>
    </location>
</feature>
<evidence type="ECO:0000256" key="5">
    <source>
        <dbReference type="SAM" id="Phobius"/>
    </source>
</evidence>
<keyword evidence="8" id="KW-1185">Reference proteome</keyword>
<feature type="compositionally biased region" description="Low complexity" evidence="4">
    <location>
        <begin position="284"/>
        <end position="299"/>
    </location>
</feature>
<evidence type="ECO:0000256" key="1">
    <source>
        <dbReference type="ARBA" id="ARBA00022741"/>
    </source>
</evidence>
<dbReference type="PANTHER" id="PTHR47197">
    <property type="entry name" value="PROTEIN NIRF"/>
    <property type="match status" value="1"/>
</dbReference>
<keyword evidence="7" id="KW-0808">Transferase</keyword>
<dbReference type="NCBIfam" id="TIGR02276">
    <property type="entry name" value="beta_rpt_yvtn"/>
    <property type="match status" value="1"/>
</dbReference>
<evidence type="ECO:0000256" key="3">
    <source>
        <dbReference type="PROSITE-ProRule" id="PRU10141"/>
    </source>
</evidence>
<keyword evidence="1 3" id="KW-0547">Nucleotide-binding</keyword>
<evidence type="ECO:0000256" key="2">
    <source>
        <dbReference type="ARBA" id="ARBA00022840"/>
    </source>
</evidence>
<dbReference type="Gene3D" id="1.10.510.10">
    <property type="entry name" value="Transferase(Phosphotransferase) domain 1"/>
    <property type="match status" value="1"/>
</dbReference>
<evidence type="ECO:0000259" key="6">
    <source>
        <dbReference type="PROSITE" id="PS50011"/>
    </source>
</evidence>
<accession>A0ABT7MCH6</accession>
<dbReference type="SUPFAM" id="SSF51004">
    <property type="entry name" value="C-terminal (heme d1) domain of cytochrome cd1-nitrite reductase"/>
    <property type="match status" value="1"/>
</dbReference>
<dbReference type="InterPro" id="IPR011045">
    <property type="entry name" value="N2O_reductase_N"/>
</dbReference>
<evidence type="ECO:0000313" key="8">
    <source>
        <dbReference type="Proteomes" id="UP001231924"/>
    </source>
</evidence>
<organism evidence="7 8">
    <name type="scientific">Actinomycetospora termitidis</name>
    <dbReference type="NCBI Taxonomy" id="3053470"/>
    <lineage>
        <taxon>Bacteria</taxon>
        <taxon>Bacillati</taxon>
        <taxon>Actinomycetota</taxon>
        <taxon>Actinomycetes</taxon>
        <taxon>Pseudonocardiales</taxon>
        <taxon>Pseudonocardiaceae</taxon>
        <taxon>Actinomycetospora</taxon>
    </lineage>
</organism>
<name>A0ABT7MCH6_9PSEU</name>
<dbReference type="PROSITE" id="PS50011">
    <property type="entry name" value="PROTEIN_KINASE_DOM"/>
    <property type="match status" value="1"/>
</dbReference>
<feature type="compositionally biased region" description="Pro residues" evidence="4">
    <location>
        <begin position="313"/>
        <end position="336"/>
    </location>
</feature>
<keyword evidence="5" id="KW-0472">Membrane</keyword>
<dbReference type="CDD" id="cd14014">
    <property type="entry name" value="STKc_PknB_like"/>
    <property type="match status" value="1"/>
</dbReference>
<dbReference type="PANTHER" id="PTHR47197:SF3">
    <property type="entry name" value="DIHYDRO-HEME D1 DEHYDROGENASE"/>
    <property type="match status" value="1"/>
</dbReference>
<sequence>MERIGQYELLSLIGEGGMGEVWRARDLRHDRDVALKLLPTSLSESTEYQRRFRRESHLHARLREPHLIPIHDYGEIDGRLFIDMRLVEGRSLQDVLRDEGPLPAGRTVALLGQIADALDAAHADDLVHRDVKPSNVLVTRSDFVYVVDFGLAFSLGTPQTQLTGTGVALGTLEYMAPERFSRSPVDGRTDVYSLACVLFECLTKEKPFPGDLPTQMFGHINVDPPRASERYPGAPAALDAVIARGMAKDPDDRFPTAGALVTAARAALRAAPTSPAAPKPTAAPTPVAAGARSAPPAGSAGPGGVTTVISRPPSGPPRDPHPSGPMPGAPEPPPTPPRRRRGLLWGAVAVVVVLVAALAVFLTTGLGGGAPTRPAPVASSPRPTVVGTVPVGAAPVDVQVAPDGRTAYVANRDAATITVLDTARGAAVGTIPLPGAPQALAFAPDGARAYVGLLGDTAGEVAVVDTADGSLVGRIPTGPRPLALAVSADGGRVFVSDPDAGSVTVIDTGSDTVVDRVALPTPHGLAVSPDGARLAVANYDANTISLVGTDGSGPVATTPVGRNPHAVAWHPTQPWVFDTDFAGNSVSVTDVRTGRVVATVPTAVHPQAVTSSADGRHVYVAAIDANVVQVVDTTTFAVTATIPTGRGPSSVAVTPDGRTAYVTDLLDGTLTVLAMGA</sequence>